<evidence type="ECO:0000313" key="2">
    <source>
        <dbReference type="Proteomes" id="UP000679950"/>
    </source>
</evidence>
<dbReference type="InterPro" id="IPR009920">
    <property type="entry name" value="HEPPP_synth_su1"/>
</dbReference>
<sequence>MAVFDYEQQIHNLKKRVEKKSFHPYFSQYVKPSVIDEDRILFLAYSLRNADISTEEMDTYISAAMLAHYAIDMHEKVTERELTSVKEKQLKVLAGDYYSGLYYSLLAGYQNIELIKDLADAIKIINEQKINIFQMGEGNSHLFMNSIKQVESILLTKFSGHFNQSCLYNELIEEFLFLKKLLNEIKMMKLGKKNLFFKSLENCFLPHVPTITELESLCFKYATESKKKLEDMMISLPNLPSIVETRLNQMNSHYIDLSSPRVEER</sequence>
<name>A0ABQ4KEV9_9BACI</name>
<accession>A0ABQ4KEV9</accession>
<dbReference type="RefSeq" id="WP_158322310.1">
    <property type="nucleotide sequence ID" value="NZ_BORB01000005.1"/>
</dbReference>
<dbReference type="Pfam" id="PF07307">
    <property type="entry name" value="HEPPP_synt_1"/>
    <property type="match status" value="1"/>
</dbReference>
<gene>
    <name evidence="1" type="primary">hepS</name>
    <name evidence="1" type="ORF">J8TS2_08190</name>
</gene>
<dbReference type="EMBL" id="BORB01000005">
    <property type="protein sequence ID" value="GIN56500.1"/>
    <property type="molecule type" value="Genomic_DNA"/>
</dbReference>
<comment type="caution">
    <text evidence="1">The sequence shown here is derived from an EMBL/GenBank/DDBJ whole genome shotgun (WGS) entry which is preliminary data.</text>
</comment>
<dbReference type="Proteomes" id="UP000679950">
    <property type="component" value="Unassembled WGS sequence"/>
</dbReference>
<proteinExistence type="predicted"/>
<organism evidence="1 2">
    <name type="scientific">Lederbergia ruris</name>
    <dbReference type="NCBI Taxonomy" id="217495"/>
    <lineage>
        <taxon>Bacteria</taxon>
        <taxon>Bacillati</taxon>
        <taxon>Bacillota</taxon>
        <taxon>Bacilli</taxon>
        <taxon>Bacillales</taxon>
        <taxon>Bacillaceae</taxon>
        <taxon>Lederbergia</taxon>
    </lineage>
</organism>
<protein>
    <submittedName>
        <fullName evidence="1">Heptaprenyl diphosphate synthase component 1</fullName>
    </submittedName>
</protein>
<keyword evidence="2" id="KW-1185">Reference proteome</keyword>
<dbReference type="Gene3D" id="1.20.120.1450">
    <property type="match status" value="1"/>
</dbReference>
<reference evidence="1 2" key="1">
    <citation type="submission" date="2021-03" db="EMBL/GenBank/DDBJ databases">
        <title>Antimicrobial resistance genes in bacteria isolated from Japanese honey, and their potential for conferring macrolide and lincosamide resistance in the American foulbrood pathogen Paenibacillus larvae.</title>
        <authorList>
            <person name="Okamoto M."/>
            <person name="Kumagai M."/>
            <person name="Kanamori H."/>
            <person name="Takamatsu D."/>
        </authorList>
    </citation>
    <scope>NUCLEOTIDE SEQUENCE [LARGE SCALE GENOMIC DNA]</scope>
    <source>
        <strain evidence="1 2">J8TS2</strain>
    </source>
</reference>
<evidence type="ECO:0000313" key="1">
    <source>
        <dbReference type="EMBL" id="GIN56500.1"/>
    </source>
</evidence>